<keyword evidence="2" id="KW-1133">Transmembrane helix</keyword>
<organism evidence="3 4">
    <name type="scientific">Colletotrichum tanaceti</name>
    <dbReference type="NCBI Taxonomy" id="1306861"/>
    <lineage>
        <taxon>Eukaryota</taxon>
        <taxon>Fungi</taxon>
        <taxon>Dikarya</taxon>
        <taxon>Ascomycota</taxon>
        <taxon>Pezizomycotina</taxon>
        <taxon>Sordariomycetes</taxon>
        <taxon>Hypocreomycetidae</taxon>
        <taxon>Glomerellales</taxon>
        <taxon>Glomerellaceae</taxon>
        <taxon>Colletotrichum</taxon>
        <taxon>Colletotrichum destructivum species complex</taxon>
    </lineage>
</organism>
<comment type="caution">
    <text evidence="3">The sequence shown here is derived from an EMBL/GenBank/DDBJ whole genome shotgun (WGS) entry which is preliminary data.</text>
</comment>
<dbReference type="PANTHER" id="PTHR42044">
    <property type="entry name" value="DUF676 DOMAIN-CONTAINING PROTEIN-RELATED"/>
    <property type="match status" value="1"/>
</dbReference>
<evidence type="ECO:0000313" key="4">
    <source>
        <dbReference type="Proteomes" id="UP000310108"/>
    </source>
</evidence>
<reference evidence="3 4" key="1">
    <citation type="journal article" date="2019" name="PLoS ONE">
        <title>Comparative genome analysis indicates high evolutionary potential of pathogenicity genes in Colletotrichum tanaceti.</title>
        <authorList>
            <person name="Lelwala R.V."/>
            <person name="Korhonen P.K."/>
            <person name="Young N.D."/>
            <person name="Scott J.B."/>
            <person name="Ades P.A."/>
            <person name="Gasser R.B."/>
            <person name="Taylor P.W.J."/>
        </authorList>
    </citation>
    <scope>NUCLEOTIDE SEQUENCE [LARGE SCALE GENOMIC DNA]</scope>
    <source>
        <strain evidence="3">BRIP57314</strain>
    </source>
</reference>
<dbReference type="PANTHER" id="PTHR42044:SF2">
    <property type="entry name" value="DUF676 DOMAIN-CONTAINING PROTEIN"/>
    <property type="match status" value="1"/>
</dbReference>
<dbReference type="AlphaFoldDB" id="A0A4U6XIK7"/>
<evidence type="ECO:0000256" key="1">
    <source>
        <dbReference type="SAM" id="MobiDB-lite"/>
    </source>
</evidence>
<name>A0A4U6XIK7_9PEZI</name>
<dbReference type="SUPFAM" id="SSF53474">
    <property type="entry name" value="alpha/beta-Hydrolases"/>
    <property type="match status" value="1"/>
</dbReference>
<feature type="transmembrane region" description="Helical" evidence="2">
    <location>
        <begin position="225"/>
        <end position="246"/>
    </location>
</feature>
<feature type="transmembrane region" description="Helical" evidence="2">
    <location>
        <begin position="195"/>
        <end position="219"/>
    </location>
</feature>
<feature type="region of interest" description="Disordered" evidence="1">
    <location>
        <begin position="540"/>
        <end position="564"/>
    </location>
</feature>
<evidence type="ECO:0000313" key="3">
    <source>
        <dbReference type="EMBL" id="TKW55202.1"/>
    </source>
</evidence>
<keyword evidence="2" id="KW-0812">Transmembrane</keyword>
<accession>A0A4U6XIK7</accession>
<sequence>MFALSPVHRNLIHRTPTVAMPLFRTPTGSVTVYQSVKKQQECITTTLQVVETNTTRGHGRIVDNNNDNHSSSSNISNNITTFTNNNGTPATTTTEVRAVLPEYHLSPPWQLLWDDLLLFFKHLPLVPFVASPLWHARRDGETRYPALDQAWVPRLVNWGMLQRLVTTSQRRFQRLVDPYFPSGEMDELYPSVGNLVCLAAHAVLVVAQLLFLLSLPWVATLPFNLVLPYAAAFVALNYLVCIPLNAGTSQGMLTSQDNLWPEAAHWEKHDNELWIFLNGISVGSHWLQGNLNRLARTFHRPITGVHNKTSGIVFDIIQCLLERCFYFGTTDARQCYAVLAGQMAEREKIVLILHSQGGLQGSIIVDWLLANYPRETLRKIEIYTFGNAANHFNNPRAGLGDDTAATLGHVEHYGNAGDFVARWGVVHFKARVADDDLNVDLDRRSRAADLAYILGRDKRQNNFSGLLFEHDVNGHLLNQHYLDRVLPLNETLTGVVEDAKGRPMRGSFMNLCLLPDDAGQHLEGEGDRVYQHSRLWKYVNGRSPQPEGEGHRGMVNGYHDSQPH</sequence>
<gene>
    <name evidence="3" type="ORF">CTA1_1255</name>
</gene>
<protein>
    <recommendedName>
        <fullName evidence="5">DUF676 domain-containing protein</fullName>
    </recommendedName>
</protein>
<keyword evidence="4" id="KW-1185">Reference proteome</keyword>
<evidence type="ECO:0008006" key="5">
    <source>
        <dbReference type="Google" id="ProtNLM"/>
    </source>
</evidence>
<proteinExistence type="predicted"/>
<dbReference type="InterPro" id="IPR029058">
    <property type="entry name" value="AB_hydrolase_fold"/>
</dbReference>
<keyword evidence="2" id="KW-0472">Membrane</keyword>
<dbReference type="STRING" id="1306861.A0A4U6XIK7"/>
<dbReference type="Proteomes" id="UP000310108">
    <property type="component" value="Unassembled WGS sequence"/>
</dbReference>
<evidence type="ECO:0000256" key="2">
    <source>
        <dbReference type="SAM" id="Phobius"/>
    </source>
</evidence>
<dbReference type="EMBL" id="PJEX01000108">
    <property type="protein sequence ID" value="TKW55202.1"/>
    <property type="molecule type" value="Genomic_DNA"/>
</dbReference>